<dbReference type="InterPro" id="IPR029787">
    <property type="entry name" value="Nucleotide_cyclase"/>
</dbReference>
<dbReference type="SMART" id="SM00091">
    <property type="entry name" value="PAS"/>
    <property type="match status" value="2"/>
</dbReference>
<evidence type="ECO:0000256" key="7">
    <source>
        <dbReference type="SAM" id="Phobius"/>
    </source>
</evidence>
<dbReference type="InterPro" id="IPR013655">
    <property type="entry name" value="PAS_fold_3"/>
</dbReference>
<evidence type="ECO:0000256" key="3">
    <source>
        <dbReference type="ARBA" id="ARBA00022692"/>
    </source>
</evidence>
<evidence type="ECO:0000256" key="2">
    <source>
        <dbReference type="ARBA" id="ARBA00012528"/>
    </source>
</evidence>
<feature type="domain" description="PAC" evidence="9">
    <location>
        <begin position="679"/>
        <end position="730"/>
    </location>
</feature>
<dbReference type="Pfam" id="PF08447">
    <property type="entry name" value="PAS_3"/>
    <property type="match status" value="2"/>
</dbReference>
<feature type="domain" description="PAS" evidence="8">
    <location>
        <begin position="328"/>
        <end position="400"/>
    </location>
</feature>
<evidence type="ECO:0000256" key="1">
    <source>
        <dbReference type="ARBA" id="ARBA00004370"/>
    </source>
</evidence>
<dbReference type="PROSITE" id="PS50113">
    <property type="entry name" value="PAC"/>
    <property type="match status" value="3"/>
</dbReference>
<dbReference type="CDD" id="cd00130">
    <property type="entry name" value="PAS"/>
    <property type="match status" value="2"/>
</dbReference>
<feature type="domain" description="CHASE" evidence="10">
    <location>
        <begin position="118"/>
        <end position="211"/>
    </location>
</feature>
<evidence type="ECO:0000256" key="6">
    <source>
        <dbReference type="ARBA" id="ARBA00034247"/>
    </source>
</evidence>
<feature type="transmembrane region" description="Helical" evidence="7">
    <location>
        <begin position="279"/>
        <end position="299"/>
    </location>
</feature>
<dbReference type="Proteomes" id="UP000313645">
    <property type="component" value="Unassembled WGS sequence"/>
</dbReference>
<dbReference type="NCBIfam" id="TIGR00229">
    <property type="entry name" value="sensory_box"/>
    <property type="match status" value="2"/>
</dbReference>
<dbReference type="RefSeq" id="WP_131482664.1">
    <property type="nucleotide sequence ID" value="NZ_SJDL01000024.1"/>
</dbReference>
<dbReference type="SMART" id="SM00267">
    <property type="entry name" value="GGDEF"/>
    <property type="match status" value="1"/>
</dbReference>
<sequence length="895" mass="101272">MILAQRAAEAERQIVQSRFEQEARSRILLVEELIKGQLRELDAMRRFITLESELTRHEFETLARLSDRVPMTVGWIENVSASHMAVYRKRMDYYYQRQFRLRLPESVEDLSSGDIRRHFPITYQKTNVPGANLVGMDLSYLPSRMHAFEQAMITGQAVMVAGIPTLDDPDDDSGIVVFAPVFNEDSVHDVTDRHYGNLRGFIGMGLRLSALARWVSSAHSDSPGMRLNFEEFASNSPAVSLVSDSRGLSFSRDIDLADGSVVIRAEPTDLTDWRPRPTALIAVVAGLAATFLCAGYLALTLRGRARAEASVIRRTAELQDALEALSESEARWQFALDGSGDGVWDWRLPENQVYFSSGWKTMLGYAPDEIDNTLGEWSDRLHPEDRKACRQALEAHFCGESDSYTSVHRMRCKDGRYKWILDRGKVTEWNADGRPTRMIGTHSDINHVKQTELELREVNAYLSGIFASAEDVAIMVTRPDGDIALFNRGAEKLLGYEAAEVVGRMTPLAFHDPGEVAAWGKWLGMRDGRAVTGFEVFRRCIEDGRHCSERWTYLRKDGERRKVQLTISGIFDESGKNLGLLGVAVDMTEYQRAVDALEQNDHLLQDLTANVPGVIYQFLNRPDGSASFPYVSDGIWDIFEITAEQAHEDAANALRRIHAEDAAAVQASIDRSRDNLVPWICEFRVVLPEHGVRWLRGESTPRRAEDGSTLWHGYISDITQMKTLEFQLREQATMDPLTGAFNRRHLETHWQREMARFRRQGMAFAMIMLDIDHFKTVNDSHGHDAGDEVLVRLGRLLRHEVRSTDVVYRLGGEEFLILCEDTDLEGAGRLAELLRDQLRQHPMPFPEPVTASFGVVEVSLDEPMPRAFKRLDELLYLAKANGRDQVILAPLEPVH</sequence>
<dbReference type="Pfam" id="PF00990">
    <property type="entry name" value="GGDEF"/>
    <property type="match status" value="1"/>
</dbReference>
<dbReference type="Gene3D" id="3.30.70.270">
    <property type="match status" value="1"/>
</dbReference>
<dbReference type="InterPro" id="IPR042240">
    <property type="entry name" value="CHASE_sf"/>
</dbReference>
<dbReference type="InterPro" id="IPR000160">
    <property type="entry name" value="GGDEF_dom"/>
</dbReference>
<accession>A0ABY1ZLV5</accession>
<dbReference type="InterPro" id="IPR035965">
    <property type="entry name" value="PAS-like_dom_sf"/>
</dbReference>
<gene>
    <name evidence="12" type="ORF">EZI54_14815</name>
</gene>
<evidence type="ECO:0000313" key="13">
    <source>
        <dbReference type="Proteomes" id="UP000313645"/>
    </source>
</evidence>
<dbReference type="Pfam" id="PF03924">
    <property type="entry name" value="CHASE"/>
    <property type="match status" value="1"/>
</dbReference>
<dbReference type="InterPro" id="IPR043128">
    <property type="entry name" value="Rev_trsase/Diguanyl_cyclase"/>
</dbReference>
<comment type="subcellular location">
    <subcellularLocation>
        <location evidence="1">Membrane</location>
    </subcellularLocation>
</comment>
<dbReference type="Pfam" id="PF13426">
    <property type="entry name" value="PAS_9"/>
    <property type="match status" value="1"/>
</dbReference>
<dbReference type="PROSITE" id="PS50887">
    <property type="entry name" value="GGDEF"/>
    <property type="match status" value="1"/>
</dbReference>
<dbReference type="PROSITE" id="PS50112">
    <property type="entry name" value="PAS"/>
    <property type="match status" value="2"/>
</dbReference>
<dbReference type="PANTHER" id="PTHR45138:SF9">
    <property type="entry name" value="DIGUANYLATE CYCLASE DGCM-RELATED"/>
    <property type="match status" value="1"/>
</dbReference>
<keyword evidence="3 7" id="KW-0812">Transmembrane</keyword>
<evidence type="ECO:0000259" key="8">
    <source>
        <dbReference type="PROSITE" id="PS50112"/>
    </source>
</evidence>
<evidence type="ECO:0000256" key="5">
    <source>
        <dbReference type="ARBA" id="ARBA00023136"/>
    </source>
</evidence>
<keyword evidence="4 7" id="KW-1133">Transmembrane helix</keyword>
<name>A0ABY1ZLV5_9GAMM</name>
<dbReference type="InterPro" id="IPR000014">
    <property type="entry name" value="PAS"/>
</dbReference>
<evidence type="ECO:0000256" key="4">
    <source>
        <dbReference type="ARBA" id="ARBA00022989"/>
    </source>
</evidence>
<evidence type="ECO:0000259" key="11">
    <source>
        <dbReference type="PROSITE" id="PS50887"/>
    </source>
</evidence>
<dbReference type="SUPFAM" id="SSF55073">
    <property type="entry name" value="Nucleotide cyclase"/>
    <property type="match status" value="1"/>
</dbReference>
<keyword evidence="5 7" id="KW-0472">Membrane</keyword>
<feature type="domain" description="PAC" evidence="9">
    <location>
        <begin position="547"/>
        <end position="599"/>
    </location>
</feature>
<dbReference type="Gene3D" id="3.30.450.20">
    <property type="entry name" value="PAS domain"/>
    <property type="match status" value="3"/>
</dbReference>
<feature type="domain" description="PAS" evidence="8">
    <location>
        <begin position="474"/>
        <end position="513"/>
    </location>
</feature>
<dbReference type="SMART" id="SM01079">
    <property type="entry name" value="CHASE"/>
    <property type="match status" value="1"/>
</dbReference>
<proteinExistence type="predicted"/>
<protein>
    <recommendedName>
        <fullName evidence="2">diguanylate cyclase</fullName>
        <ecNumber evidence="2">2.7.7.65</ecNumber>
    </recommendedName>
</protein>
<dbReference type="EMBL" id="SJDL01000024">
    <property type="protein sequence ID" value="TBW53763.1"/>
    <property type="molecule type" value="Genomic_DNA"/>
</dbReference>
<dbReference type="Gene3D" id="3.30.450.350">
    <property type="entry name" value="CHASE domain"/>
    <property type="match status" value="1"/>
</dbReference>
<comment type="caution">
    <text evidence="12">The sequence shown here is derived from an EMBL/GenBank/DDBJ whole genome shotgun (WGS) entry which is preliminary data.</text>
</comment>
<dbReference type="PROSITE" id="PS50839">
    <property type="entry name" value="CHASE"/>
    <property type="match status" value="1"/>
</dbReference>
<dbReference type="InterPro" id="IPR000700">
    <property type="entry name" value="PAS-assoc_C"/>
</dbReference>
<organism evidence="12 13">
    <name type="scientific">Marinobacter halodurans</name>
    <dbReference type="NCBI Taxonomy" id="2528979"/>
    <lineage>
        <taxon>Bacteria</taxon>
        <taxon>Pseudomonadati</taxon>
        <taxon>Pseudomonadota</taxon>
        <taxon>Gammaproteobacteria</taxon>
        <taxon>Pseudomonadales</taxon>
        <taxon>Marinobacteraceae</taxon>
        <taxon>Marinobacter</taxon>
    </lineage>
</organism>
<feature type="domain" description="PAC" evidence="9">
    <location>
        <begin position="403"/>
        <end position="457"/>
    </location>
</feature>
<dbReference type="SUPFAM" id="SSF55785">
    <property type="entry name" value="PYP-like sensor domain (PAS domain)"/>
    <property type="match status" value="3"/>
</dbReference>
<dbReference type="EC" id="2.7.7.65" evidence="2"/>
<keyword evidence="13" id="KW-1185">Reference proteome</keyword>
<dbReference type="PANTHER" id="PTHR45138">
    <property type="entry name" value="REGULATORY COMPONENTS OF SENSORY TRANSDUCTION SYSTEM"/>
    <property type="match status" value="1"/>
</dbReference>
<dbReference type="CDD" id="cd01949">
    <property type="entry name" value="GGDEF"/>
    <property type="match status" value="1"/>
</dbReference>
<dbReference type="InterPro" id="IPR050469">
    <property type="entry name" value="Diguanylate_Cyclase"/>
</dbReference>
<evidence type="ECO:0000313" key="12">
    <source>
        <dbReference type="EMBL" id="TBW53763.1"/>
    </source>
</evidence>
<dbReference type="InterPro" id="IPR001610">
    <property type="entry name" value="PAC"/>
</dbReference>
<dbReference type="InterPro" id="IPR006189">
    <property type="entry name" value="CHASE_dom"/>
</dbReference>
<evidence type="ECO:0000259" key="9">
    <source>
        <dbReference type="PROSITE" id="PS50113"/>
    </source>
</evidence>
<evidence type="ECO:0000259" key="10">
    <source>
        <dbReference type="PROSITE" id="PS50839"/>
    </source>
</evidence>
<reference evidence="12 13" key="1">
    <citation type="submission" date="2019-02" db="EMBL/GenBank/DDBJ databases">
        <title>Marinobacter halodurans sp. nov., a marine bacterium isolated from sea tidal flat.</title>
        <authorList>
            <person name="Yoo Y."/>
            <person name="Lee D.W."/>
            <person name="Kim B.S."/>
            <person name="Kim J.-J."/>
        </authorList>
    </citation>
    <scope>NUCLEOTIDE SEQUENCE [LARGE SCALE GENOMIC DNA]</scope>
    <source>
        <strain evidence="12 13">YJ-S3-2</strain>
    </source>
</reference>
<dbReference type="NCBIfam" id="TIGR00254">
    <property type="entry name" value="GGDEF"/>
    <property type="match status" value="1"/>
</dbReference>
<comment type="catalytic activity">
    <reaction evidence="6">
        <text>2 GTP = 3',3'-c-di-GMP + 2 diphosphate</text>
        <dbReference type="Rhea" id="RHEA:24898"/>
        <dbReference type="ChEBI" id="CHEBI:33019"/>
        <dbReference type="ChEBI" id="CHEBI:37565"/>
        <dbReference type="ChEBI" id="CHEBI:58805"/>
        <dbReference type="EC" id="2.7.7.65"/>
    </reaction>
</comment>
<dbReference type="SMART" id="SM00086">
    <property type="entry name" value="PAC"/>
    <property type="match status" value="3"/>
</dbReference>
<feature type="domain" description="GGDEF" evidence="11">
    <location>
        <begin position="762"/>
        <end position="891"/>
    </location>
</feature>